<protein>
    <recommendedName>
        <fullName evidence="1">D-alanine--D-alanine ligase N-terminal domain-containing protein</fullName>
    </recommendedName>
</protein>
<dbReference type="Proteomes" id="UP000191039">
    <property type="component" value="Unassembled WGS sequence"/>
</dbReference>
<dbReference type="Gene3D" id="3.40.50.20">
    <property type="match status" value="1"/>
</dbReference>
<comment type="caution">
    <text evidence="2">The sequence shown here is derived from an EMBL/GenBank/DDBJ whole genome shotgun (WGS) entry which is preliminary data.</text>
</comment>
<dbReference type="Pfam" id="PF01820">
    <property type="entry name" value="Dala_Dala_lig_N"/>
    <property type="match status" value="1"/>
</dbReference>
<evidence type="ECO:0000259" key="1">
    <source>
        <dbReference type="Pfam" id="PF01820"/>
    </source>
</evidence>
<name>A0A1T3WHA6_9MYCO</name>
<gene>
    <name evidence="2" type="ORF">BV510_13965</name>
</gene>
<proteinExistence type="predicted"/>
<dbReference type="SUPFAM" id="SSF52440">
    <property type="entry name" value="PreATP-grasp domain"/>
    <property type="match status" value="1"/>
</dbReference>
<evidence type="ECO:0000313" key="3">
    <source>
        <dbReference type="Proteomes" id="UP000191039"/>
    </source>
</evidence>
<reference evidence="2 3" key="1">
    <citation type="submission" date="2016-09" db="EMBL/GenBank/DDBJ databases">
        <title>genome sequences of unsequenced Mycobacteria.</title>
        <authorList>
            <person name="Greninger A.L."/>
            <person name="Jerome K.R."/>
            <person name="Mcnair B."/>
            <person name="Wallis C."/>
            <person name="Fang F."/>
        </authorList>
    </citation>
    <scope>NUCLEOTIDE SEQUENCE [LARGE SCALE GENOMIC DNA]</scope>
    <source>
        <strain evidence="2 3">BM1</strain>
    </source>
</reference>
<dbReference type="InterPro" id="IPR011127">
    <property type="entry name" value="Dala_Dala_lig_N"/>
</dbReference>
<dbReference type="InterPro" id="IPR016185">
    <property type="entry name" value="PreATP-grasp_dom_sf"/>
</dbReference>
<organism evidence="2 3">
    <name type="scientific">Mycolicibacterium diernhoferi</name>
    <dbReference type="NCBI Taxonomy" id="1801"/>
    <lineage>
        <taxon>Bacteria</taxon>
        <taxon>Bacillati</taxon>
        <taxon>Actinomycetota</taxon>
        <taxon>Actinomycetes</taxon>
        <taxon>Mycobacteriales</taxon>
        <taxon>Mycobacteriaceae</taxon>
        <taxon>Mycolicibacterium</taxon>
    </lineage>
</organism>
<dbReference type="AlphaFoldDB" id="A0A1T3WHA6"/>
<sequence>MNARTRVAVIYGGRSSEHGISCVSAGSILRNLDPQRFEVVPVGITPDGTWVLTDGRPETLAIDA</sequence>
<dbReference type="EMBL" id="MIJD01000133">
    <property type="protein sequence ID" value="OPE53756.1"/>
    <property type="molecule type" value="Genomic_DNA"/>
</dbReference>
<feature type="non-terminal residue" evidence="2">
    <location>
        <position position="64"/>
    </location>
</feature>
<evidence type="ECO:0000313" key="2">
    <source>
        <dbReference type="EMBL" id="OPE53756.1"/>
    </source>
</evidence>
<feature type="domain" description="D-alanine--D-alanine ligase N-terminal" evidence="1">
    <location>
        <begin position="6"/>
        <end position="61"/>
    </location>
</feature>
<accession>A0A1T3WHA6</accession>